<gene>
    <name evidence="2" type="ORF">EHO61_10135</name>
</gene>
<feature type="signal peptide" evidence="1">
    <location>
        <begin position="1"/>
        <end position="21"/>
    </location>
</feature>
<evidence type="ECO:0000313" key="3">
    <source>
        <dbReference type="Proteomes" id="UP000297855"/>
    </source>
</evidence>
<accession>A0A4R9GN01</accession>
<proteinExistence type="predicted"/>
<evidence type="ECO:0000256" key="1">
    <source>
        <dbReference type="SAM" id="SignalP"/>
    </source>
</evidence>
<dbReference type="AlphaFoldDB" id="A0A4R9GN01"/>
<keyword evidence="1" id="KW-0732">Signal</keyword>
<comment type="caution">
    <text evidence="2">The sequence shown here is derived from an EMBL/GenBank/DDBJ whole genome shotgun (WGS) entry which is preliminary data.</text>
</comment>
<feature type="chain" id="PRO_5020650946" evidence="1">
    <location>
        <begin position="22"/>
        <end position="221"/>
    </location>
</feature>
<dbReference type="OrthoDB" id="9949051at2"/>
<sequence length="221" mass="24824">MKRTLLLNFLILTLFQNSIFAIDIDKEVKTHFSSLFTPGDNGHGIYAASKSDEKLIFNAKAKVIKGMDPKTLDYIYGPPSNTKWSIGNSGGLGEYILLVNKFDFLDMKESKSDDKYIIKFQNSCKNEKGDKFKAANVTKAKITLFEGSFNLINAMVPKVTSKVKEKKSFEVTLDSDSDVTIDLNYKPTEGFYYVAKLEILAVNDLSLKKFCTDKFSIGKSE</sequence>
<dbReference type="Proteomes" id="UP000297855">
    <property type="component" value="Unassembled WGS sequence"/>
</dbReference>
<protein>
    <submittedName>
        <fullName evidence="2">Uncharacterized protein</fullName>
    </submittedName>
</protein>
<organism evidence="2 3">
    <name type="scientific">Leptospira fluminis</name>
    <dbReference type="NCBI Taxonomy" id="2484979"/>
    <lineage>
        <taxon>Bacteria</taxon>
        <taxon>Pseudomonadati</taxon>
        <taxon>Spirochaetota</taxon>
        <taxon>Spirochaetia</taxon>
        <taxon>Leptospirales</taxon>
        <taxon>Leptospiraceae</taxon>
        <taxon>Leptospira</taxon>
    </lineage>
</organism>
<evidence type="ECO:0000313" key="2">
    <source>
        <dbReference type="EMBL" id="TGK17829.1"/>
    </source>
</evidence>
<dbReference type="RefSeq" id="WP_135813496.1">
    <property type="nucleotide sequence ID" value="NZ_RQEV01000011.1"/>
</dbReference>
<name>A0A4R9GN01_9LEPT</name>
<dbReference type="EMBL" id="RQEV01000011">
    <property type="protein sequence ID" value="TGK17829.1"/>
    <property type="molecule type" value="Genomic_DNA"/>
</dbReference>
<keyword evidence="3" id="KW-1185">Reference proteome</keyword>
<reference evidence="2" key="1">
    <citation type="journal article" date="2019" name="PLoS Negl. Trop. Dis.">
        <title>Revisiting the worldwide diversity of Leptospira species in the environment.</title>
        <authorList>
            <person name="Vincent A.T."/>
            <person name="Schiettekatte O."/>
            <person name="Bourhy P."/>
            <person name="Veyrier F.J."/>
            <person name="Picardeau M."/>
        </authorList>
    </citation>
    <scope>NUCLEOTIDE SEQUENCE [LARGE SCALE GENOMIC DNA]</scope>
    <source>
        <strain evidence="2">SCS5</strain>
    </source>
</reference>